<gene>
    <name evidence="2" type="ORF">Ahu01nite_047330</name>
</gene>
<dbReference type="PANTHER" id="PTHR33164:SF99">
    <property type="entry name" value="MARR FAMILY REGULATORY PROTEIN"/>
    <property type="match status" value="1"/>
</dbReference>
<sequence length="157" mass="17540">MADSQPLPDTADVAWLTESEQEAWRQLLRVLLRLPSAFDGLLRQADDLVLVEYNVMAFLSEAPGRSLKMTAIAAEADLSPSRLSHLIGRLEKRGWVLRHPATDDKRVIMATLTAEGYASVQRLAPRHVRDVRELVFDRLTAEQVDQLSRIAAAIAAR</sequence>
<feature type="domain" description="HTH marR-type" evidence="1">
    <location>
        <begin position="20"/>
        <end position="156"/>
    </location>
</feature>
<dbReference type="RefSeq" id="WP_239159068.1">
    <property type="nucleotide sequence ID" value="NZ_BAAATV010000002.1"/>
</dbReference>
<dbReference type="InterPro" id="IPR000835">
    <property type="entry name" value="HTH_MarR-typ"/>
</dbReference>
<name>A0ABQ3ZSR0_9ACTN</name>
<dbReference type="SMART" id="SM00347">
    <property type="entry name" value="HTH_MARR"/>
    <property type="match status" value="1"/>
</dbReference>
<comment type="caution">
    <text evidence="2">The sequence shown here is derived from an EMBL/GenBank/DDBJ whole genome shotgun (WGS) entry which is preliminary data.</text>
</comment>
<dbReference type="InterPro" id="IPR036388">
    <property type="entry name" value="WH-like_DNA-bd_sf"/>
</dbReference>
<organism evidence="2 3">
    <name type="scientific">Winogradskya humida</name>
    <dbReference type="NCBI Taxonomy" id="113566"/>
    <lineage>
        <taxon>Bacteria</taxon>
        <taxon>Bacillati</taxon>
        <taxon>Actinomycetota</taxon>
        <taxon>Actinomycetes</taxon>
        <taxon>Micromonosporales</taxon>
        <taxon>Micromonosporaceae</taxon>
        <taxon>Winogradskya</taxon>
    </lineage>
</organism>
<dbReference type="Pfam" id="PF12802">
    <property type="entry name" value="MarR_2"/>
    <property type="match status" value="1"/>
</dbReference>
<dbReference type="PRINTS" id="PR00598">
    <property type="entry name" value="HTHMARR"/>
</dbReference>
<dbReference type="Gene3D" id="1.10.10.10">
    <property type="entry name" value="Winged helix-like DNA-binding domain superfamily/Winged helix DNA-binding domain"/>
    <property type="match status" value="1"/>
</dbReference>
<proteinExistence type="predicted"/>
<reference evidence="2 3" key="1">
    <citation type="submission" date="2021-01" db="EMBL/GenBank/DDBJ databases">
        <title>Whole genome shotgun sequence of Actinoplanes humidus NBRC 14915.</title>
        <authorList>
            <person name="Komaki H."/>
            <person name="Tamura T."/>
        </authorList>
    </citation>
    <scope>NUCLEOTIDE SEQUENCE [LARGE SCALE GENOMIC DNA]</scope>
    <source>
        <strain evidence="2 3">NBRC 14915</strain>
    </source>
</reference>
<evidence type="ECO:0000313" key="3">
    <source>
        <dbReference type="Proteomes" id="UP000603200"/>
    </source>
</evidence>
<dbReference type="InterPro" id="IPR039422">
    <property type="entry name" value="MarR/SlyA-like"/>
</dbReference>
<keyword evidence="3" id="KW-1185">Reference proteome</keyword>
<dbReference type="Proteomes" id="UP000603200">
    <property type="component" value="Unassembled WGS sequence"/>
</dbReference>
<dbReference type="PROSITE" id="PS50995">
    <property type="entry name" value="HTH_MARR_2"/>
    <property type="match status" value="1"/>
</dbReference>
<dbReference type="PANTHER" id="PTHR33164">
    <property type="entry name" value="TRANSCRIPTIONAL REGULATOR, MARR FAMILY"/>
    <property type="match status" value="1"/>
</dbReference>
<dbReference type="EMBL" id="BOMN01000059">
    <property type="protein sequence ID" value="GIE21631.1"/>
    <property type="molecule type" value="Genomic_DNA"/>
</dbReference>
<dbReference type="InterPro" id="IPR036390">
    <property type="entry name" value="WH_DNA-bd_sf"/>
</dbReference>
<evidence type="ECO:0000313" key="2">
    <source>
        <dbReference type="EMBL" id="GIE21631.1"/>
    </source>
</evidence>
<accession>A0ABQ3ZSR0</accession>
<evidence type="ECO:0000259" key="1">
    <source>
        <dbReference type="PROSITE" id="PS50995"/>
    </source>
</evidence>
<dbReference type="SUPFAM" id="SSF46785">
    <property type="entry name" value="Winged helix' DNA-binding domain"/>
    <property type="match status" value="1"/>
</dbReference>
<protein>
    <submittedName>
        <fullName evidence="2">MarR family transcriptional regulator</fullName>
    </submittedName>
</protein>